<evidence type="ECO:0000256" key="6">
    <source>
        <dbReference type="PIRSR" id="PIRSR000915-1"/>
    </source>
</evidence>
<dbReference type="STRING" id="796925.A0A137PCS4"/>
<sequence>MTKITQLLTNNNPAIKEFLNKFDTFLFDCDGVIWHGSKPINKVPETINWLKETMKKRCLFVTNNSTKSRESYLDKFLGMGIHITKDELFSSSYLTAVYLKNVLSLPEDKKVFVIGMDGIKEELNLLNIEHFSLPDDHPVDDEALSKLGPNQDVGALVIGMDRNINFAKYAQGYQLLTQTPQIHFIATNDDSTYPLNGTLYPGTGSVISPLINSTKRTPTVVGKPNLSALESIKELYDLDLSRTCMVGDRLNTDIQFGLNGGLGTLLVMTGVTKEHELKESEIVPEYQIESVAHLLI</sequence>
<keyword evidence="8" id="KW-0479">Metal-binding</keyword>
<dbReference type="Gene3D" id="3.40.50.1000">
    <property type="entry name" value="HAD superfamily/HAD-like"/>
    <property type="match status" value="2"/>
</dbReference>
<dbReference type="PANTHER" id="PTHR19288:SF46">
    <property type="entry name" value="HALOACID DEHALOGENASE-LIKE HYDROLASE DOMAIN-CONTAINING PROTEIN 2"/>
    <property type="match status" value="1"/>
</dbReference>
<dbReference type="InterPro" id="IPR006357">
    <property type="entry name" value="HAD-SF_hydro_IIA"/>
</dbReference>
<gene>
    <name evidence="9" type="ORF">CONCODRAFT_47342</name>
</gene>
<dbReference type="InterPro" id="IPR023214">
    <property type="entry name" value="HAD_sf"/>
</dbReference>
<dbReference type="NCBIfam" id="TIGR01460">
    <property type="entry name" value="HAD-SF-IIA"/>
    <property type="match status" value="1"/>
</dbReference>
<feature type="binding site" evidence="8">
    <location>
        <position position="248"/>
    </location>
    <ligand>
        <name>Mg(2+)</name>
        <dbReference type="ChEBI" id="CHEBI:18420"/>
    </ligand>
</feature>
<evidence type="ECO:0000256" key="1">
    <source>
        <dbReference type="ARBA" id="ARBA00022801"/>
    </source>
</evidence>
<accession>A0A137PCS4</accession>
<dbReference type="PANTHER" id="PTHR19288">
    <property type="entry name" value="4-NITROPHENYLPHOSPHATASE-RELATED"/>
    <property type="match status" value="1"/>
</dbReference>
<evidence type="ECO:0000256" key="7">
    <source>
        <dbReference type="PIRSR" id="PIRSR000915-2"/>
    </source>
</evidence>
<feature type="binding site" evidence="8">
    <location>
        <position position="28"/>
    </location>
    <ligand>
        <name>Mg(2+)</name>
        <dbReference type="ChEBI" id="CHEBI:18420"/>
    </ligand>
</feature>
<evidence type="ECO:0000256" key="5">
    <source>
        <dbReference type="PIRNR" id="PIRNR000915"/>
    </source>
</evidence>
<comment type="catalytic activity">
    <reaction evidence="2 5">
        <text>4-nitrophenyl phosphate + H2O = 4-nitrophenol + phosphate + H(+)</text>
        <dbReference type="Rhea" id="RHEA:21664"/>
        <dbReference type="ChEBI" id="CHEBI:15377"/>
        <dbReference type="ChEBI" id="CHEBI:15378"/>
        <dbReference type="ChEBI" id="CHEBI:43474"/>
        <dbReference type="ChEBI" id="CHEBI:57917"/>
        <dbReference type="ChEBI" id="CHEBI:61146"/>
        <dbReference type="EC" id="3.1.3.41"/>
    </reaction>
</comment>
<name>A0A137PCS4_CONC2</name>
<feature type="binding site" evidence="8">
    <location>
        <position position="30"/>
    </location>
    <ligand>
        <name>Mg(2+)</name>
        <dbReference type="ChEBI" id="CHEBI:18420"/>
    </ligand>
</feature>
<dbReference type="FunFam" id="3.40.50.1000:FF:000039">
    <property type="entry name" value="Phosphoglycolate phosphatase"/>
    <property type="match status" value="1"/>
</dbReference>
<evidence type="ECO:0000256" key="8">
    <source>
        <dbReference type="PIRSR" id="PIRSR000915-3"/>
    </source>
</evidence>
<feature type="active site" description="Proton donor" evidence="6">
    <location>
        <position position="30"/>
    </location>
</feature>
<feature type="active site" description="Nucleophile" evidence="6">
    <location>
        <position position="28"/>
    </location>
</feature>
<keyword evidence="1 5" id="KW-0378">Hydrolase</keyword>
<feature type="binding site" evidence="7">
    <location>
        <position position="223"/>
    </location>
    <ligand>
        <name>substrate</name>
    </ligand>
</feature>
<dbReference type="PIRSF" id="PIRSF000915">
    <property type="entry name" value="PGP-type_phosphatase"/>
    <property type="match status" value="1"/>
</dbReference>
<dbReference type="Pfam" id="PF13344">
    <property type="entry name" value="Hydrolase_6"/>
    <property type="match status" value="1"/>
</dbReference>
<dbReference type="GO" id="GO:0004035">
    <property type="term" value="F:alkaline phosphatase activity"/>
    <property type="evidence" value="ECO:0007669"/>
    <property type="project" value="TreeGrafter"/>
</dbReference>
<evidence type="ECO:0000313" key="10">
    <source>
        <dbReference type="Proteomes" id="UP000070444"/>
    </source>
</evidence>
<dbReference type="Proteomes" id="UP000070444">
    <property type="component" value="Unassembled WGS sequence"/>
</dbReference>
<evidence type="ECO:0000256" key="3">
    <source>
        <dbReference type="ARBA" id="ARBA00066659"/>
    </source>
</evidence>
<dbReference type="GO" id="GO:0005737">
    <property type="term" value="C:cytoplasm"/>
    <property type="evidence" value="ECO:0007669"/>
    <property type="project" value="TreeGrafter"/>
</dbReference>
<dbReference type="SUPFAM" id="SSF56784">
    <property type="entry name" value="HAD-like"/>
    <property type="match status" value="1"/>
</dbReference>
<comment type="cofactor">
    <cofactor evidence="8">
        <name>Mg(2+)</name>
        <dbReference type="ChEBI" id="CHEBI:18420"/>
    </cofactor>
    <text evidence="8">Divalent metal ions. Mg(2+) is the most effective.</text>
</comment>
<organism evidence="9 10">
    <name type="scientific">Conidiobolus coronatus (strain ATCC 28846 / CBS 209.66 / NRRL 28638)</name>
    <name type="common">Delacroixia coronata</name>
    <dbReference type="NCBI Taxonomy" id="796925"/>
    <lineage>
        <taxon>Eukaryota</taxon>
        <taxon>Fungi</taxon>
        <taxon>Fungi incertae sedis</taxon>
        <taxon>Zoopagomycota</taxon>
        <taxon>Entomophthoromycotina</taxon>
        <taxon>Entomophthoromycetes</taxon>
        <taxon>Entomophthorales</taxon>
        <taxon>Ancylistaceae</taxon>
        <taxon>Conidiobolus</taxon>
    </lineage>
</organism>
<dbReference type="AlphaFoldDB" id="A0A137PCS4"/>
<dbReference type="InterPro" id="IPR036412">
    <property type="entry name" value="HAD-like_sf"/>
</dbReference>
<protein>
    <recommendedName>
        <fullName evidence="4 5">4-nitrophenylphosphatase</fullName>
        <shortName evidence="5">PNPPase</shortName>
        <ecNumber evidence="3 5">3.1.3.41</ecNumber>
    </recommendedName>
</protein>
<dbReference type="OMA" id="AGLDFHI"/>
<proteinExistence type="predicted"/>
<reference evidence="9 10" key="1">
    <citation type="journal article" date="2015" name="Genome Biol. Evol.">
        <title>Phylogenomic analyses indicate that early fungi evolved digesting cell walls of algal ancestors of land plants.</title>
        <authorList>
            <person name="Chang Y."/>
            <person name="Wang S."/>
            <person name="Sekimoto S."/>
            <person name="Aerts A.L."/>
            <person name="Choi C."/>
            <person name="Clum A."/>
            <person name="LaButti K.M."/>
            <person name="Lindquist E.A."/>
            <person name="Yee Ngan C."/>
            <person name="Ohm R.A."/>
            <person name="Salamov A.A."/>
            <person name="Grigoriev I.V."/>
            <person name="Spatafora J.W."/>
            <person name="Berbee M.L."/>
        </authorList>
    </citation>
    <scope>NUCLEOTIDE SEQUENCE [LARGE SCALE GENOMIC DNA]</scope>
    <source>
        <strain evidence="9 10">NRRL 28638</strain>
    </source>
</reference>
<keyword evidence="10" id="KW-1185">Reference proteome</keyword>
<dbReference type="GO" id="GO:0008967">
    <property type="term" value="F:phosphoglycolate phosphatase activity"/>
    <property type="evidence" value="ECO:0007669"/>
    <property type="project" value="TreeGrafter"/>
</dbReference>
<dbReference type="GO" id="GO:0046872">
    <property type="term" value="F:metal ion binding"/>
    <property type="evidence" value="ECO:0007669"/>
    <property type="project" value="UniProtKB-KW"/>
</dbReference>
<dbReference type="OrthoDB" id="413953at2759"/>
<dbReference type="NCBIfam" id="TIGR01452">
    <property type="entry name" value="PGP_euk"/>
    <property type="match status" value="1"/>
</dbReference>
<evidence type="ECO:0000256" key="2">
    <source>
        <dbReference type="ARBA" id="ARBA00050247"/>
    </source>
</evidence>
<dbReference type="InterPro" id="IPR006349">
    <property type="entry name" value="PGP_euk"/>
</dbReference>
<keyword evidence="8" id="KW-0460">Magnesium</keyword>
<dbReference type="EMBL" id="KQ964447">
    <property type="protein sequence ID" value="KXN72797.1"/>
    <property type="molecule type" value="Genomic_DNA"/>
</dbReference>
<evidence type="ECO:0000313" key="9">
    <source>
        <dbReference type="EMBL" id="KXN72797.1"/>
    </source>
</evidence>
<evidence type="ECO:0000256" key="4">
    <source>
        <dbReference type="ARBA" id="ARBA00069197"/>
    </source>
</evidence>
<dbReference type="Pfam" id="PF13242">
    <property type="entry name" value="Hydrolase_like"/>
    <property type="match status" value="1"/>
</dbReference>
<dbReference type="EC" id="3.1.3.41" evidence="3 5"/>